<dbReference type="GO" id="GO:0005102">
    <property type="term" value="F:signaling receptor binding"/>
    <property type="evidence" value="ECO:0007669"/>
    <property type="project" value="InterPro"/>
</dbReference>
<keyword evidence="3" id="KW-1185">Reference proteome</keyword>
<dbReference type="PANTHER" id="PTHR17469:SF1">
    <property type="entry name" value="PROTEIN TESPA1"/>
    <property type="match status" value="1"/>
</dbReference>
<reference evidence="2" key="1">
    <citation type="submission" date="2025-08" db="UniProtKB">
        <authorList>
            <consortium name="Ensembl"/>
        </authorList>
    </citation>
    <scope>IDENTIFICATION</scope>
</reference>
<dbReference type="SMART" id="SM01257">
    <property type="entry name" value="KRAP_IP3R_bind"/>
    <property type="match status" value="1"/>
</dbReference>
<dbReference type="Ensembl" id="ENSVKKT00000006685.1">
    <property type="protein sequence ID" value="ENSVKKP00000006512.1"/>
    <property type="gene ID" value="ENSVKKG00000004725.1"/>
</dbReference>
<dbReference type="InterPro" id="IPR029325">
    <property type="entry name" value="ITPR-bd"/>
</dbReference>
<evidence type="ECO:0000313" key="3">
    <source>
        <dbReference type="Proteomes" id="UP000694545"/>
    </source>
</evidence>
<evidence type="ECO:0000259" key="1">
    <source>
        <dbReference type="SMART" id="SM01257"/>
    </source>
</evidence>
<protein>
    <recommendedName>
        <fullName evidence="1">ITPR-interacting domain-containing protein</fullName>
    </recommendedName>
</protein>
<name>A0A8D2IXA0_VARKO</name>
<dbReference type="Proteomes" id="UP000694545">
    <property type="component" value="Unplaced"/>
</dbReference>
<dbReference type="AlphaFoldDB" id="A0A8D2IXA0"/>
<dbReference type="Pfam" id="PF14722">
    <property type="entry name" value="KRAP_IP3R_bind"/>
    <property type="match status" value="1"/>
</dbReference>
<reference evidence="2" key="2">
    <citation type="submission" date="2025-09" db="UniProtKB">
        <authorList>
            <consortium name="Ensembl"/>
        </authorList>
    </citation>
    <scope>IDENTIFICATION</scope>
</reference>
<evidence type="ECO:0000313" key="2">
    <source>
        <dbReference type="Ensembl" id="ENSVKKP00000006512.1"/>
    </source>
</evidence>
<feature type="domain" description="ITPR-interacting" evidence="1">
    <location>
        <begin position="23"/>
        <end position="124"/>
    </location>
</feature>
<proteinExistence type="predicted"/>
<sequence length="127" mass="14480">MVTLCFWSVNHALIHRTVLWCIPKLSFSARISRGTLSKALLKSSISEVLDLCEVDAETILCNLGFMQEEMEAASWIPARFFAVPSQAQGIDFQLLLRSQVQRIEMEDPCLMLACRCHTLLSFMVLEW</sequence>
<organism evidence="2 3">
    <name type="scientific">Varanus komodoensis</name>
    <name type="common">Komodo dragon</name>
    <dbReference type="NCBI Taxonomy" id="61221"/>
    <lineage>
        <taxon>Eukaryota</taxon>
        <taxon>Metazoa</taxon>
        <taxon>Chordata</taxon>
        <taxon>Craniata</taxon>
        <taxon>Vertebrata</taxon>
        <taxon>Euteleostomi</taxon>
        <taxon>Lepidosauria</taxon>
        <taxon>Squamata</taxon>
        <taxon>Bifurcata</taxon>
        <taxon>Unidentata</taxon>
        <taxon>Episquamata</taxon>
        <taxon>Toxicofera</taxon>
        <taxon>Anguimorpha</taxon>
        <taxon>Paleoanguimorpha</taxon>
        <taxon>Varanoidea</taxon>
        <taxon>Varanidae</taxon>
        <taxon>Varanus</taxon>
    </lineage>
</organism>
<dbReference type="PANTHER" id="PTHR17469">
    <property type="entry name" value="SPERM SPECIFIC ANTIGEN 2-RELATED"/>
    <property type="match status" value="1"/>
</dbReference>
<accession>A0A8D2IXA0</accession>
<dbReference type="InterPro" id="IPR043444">
    <property type="entry name" value="TESPA1-like"/>
</dbReference>